<accession>A0AAV4YBN8</accession>
<dbReference type="Proteomes" id="UP001054945">
    <property type="component" value="Unassembled WGS sequence"/>
</dbReference>
<dbReference type="AlphaFoldDB" id="A0AAV4YBN8"/>
<sequence>DDTSTFESSLIDPFLSKKGELAAFLDTQTERDAKCTQDFISTRSRILLHVSGVQIPVPHRLPHLSAFFEHRFEPSGPDDMEQNGCSFWIQDILVCHCIRT</sequence>
<feature type="non-terminal residue" evidence="1">
    <location>
        <position position="1"/>
    </location>
</feature>
<reference evidence="1 2" key="1">
    <citation type="submission" date="2021-06" db="EMBL/GenBank/DDBJ databases">
        <title>Caerostris extrusa draft genome.</title>
        <authorList>
            <person name="Kono N."/>
            <person name="Arakawa K."/>
        </authorList>
    </citation>
    <scope>NUCLEOTIDE SEQUENCE [LARGE SCALE GENOMIC DNA]</scope>
</reference>
<evidence type="ECO:0000313" key="2">
    <source>
        <dbReference type="Proteomes" id="UP001054945"/>
    </source>
</evidence>
<name>A0AAV4YBN8_CAEEX</name>
<protein>
    <submittedName>
        <fullName evidence="1">Uncharacterized protein</fullName>
    </submittedName>
</protein>
<gene>
    <name evidence="1" type="ORF">CEXT_306861</name>
</gene>
<proteinExistence type="predicted"/>
<keyword evidence="2" id="KW-1185">Reference proteome</keyword>
<dbReference type="EMBL" id="BPLR01001744">
    <property type="protein sequence ID" value="GIZ04485.1"/>
    <property type="molecule type" value="Genomic_DNA"/>
</dbReference>
<organism evidence="1 2">
    <name type="scientific">Caerostris extrusa</name>
    <name type="common">Bark spider</name>
    <name type="synonym">Caerostris bankana</name>
    <dbReference type="NCBI Taxonomy" id="172846"/>
    <lineage>
        <taxon>Eukaryota</taxon>
        <taxon>Metazoa</taxon>
        <taxon>Ecdysozoa</taxon>
        <taxon>Arthropoda</taxon>
        <taxon>Chelicerata</taxon>
        <taxon>Arachnida</taxon>
        <taxon>Araneae</taxon>
        <taxon>Araneomorphae</taxon>
        <taxon>Entelegynae</taxon>
        <taxon>Araneoidea</taxon>
        <taxon>Araneidae</taxon>
        <taxon>Caerostris</taxon>
    </lineage>
</organism>
<evidence type="ECO:0000313" key="1">
    <source>
        <dbReference type="EMBL" id="GIZ04485.1"/>
    </source>
</evidence>
<comment type="caution">
    <text evidence="1">The sequence shown here is derived from an EMBL/GenBank/DDBJ whole genome shotgun (WGS) entry which is preliminary data.</text>
</comment>